<proteinExistence type="predicted"/>
<dbReference type="EMBL" id="CM000950">
    <property type="protein sequence ID" value="EDY64757.1"/>
    <property type="molecule type" value="Genomic_DNA"/>
</dbReference>
<sequence>MAGPQRKRGSPTVQWQQLIEQVRYSGRYATGEEAEDVLRAVLTVLGSHVSGDERCELARLLPVEAATILTAQIPLTEPLTAPGFVDAVARHLPPCTGPEARWATSTVLCLIAQLAGEDLSLRMLSELPRGYALLFGRAELTAAA</sequence>
<dbReference type="Gene3D" id="1.10.490.110">
    <property type="entry name" value="Uncharacterized conserved protein DUF2267"/>
    <property type="match status" value="1"/>
</dbReference>
<gene>
    <name evidence="1" type="ORF">SSDG_03207</name>
</gene>
<dbReference type="HOGENOM" id="CLU_121888_0_0_11"/>
<dbReference type="InterPro" id="IPR018727">
    <property type="entry name" value="DUF2267"/>
</dbReference>
<evidence type="ECO:0000313" key="1">
    <source>
        <dbReference type="EMBL" id="EDY64757.1"/>
    </source>
</evidence>
<evidence type="ECO:0008006" key="3">
    <source>
        <dbReference type="Google" id="ProtNLM"/>
    </source>
</evidence>
<dbReference type="AlphaFoldDB" id="B5HD46"/>
<organism evidence="1 2">
    <name type="scientific">Streptomyces pristinaespiralis (strain ATCC 25486 / DSM 40338 / CBS 914.69 / JCM 4507 / KCC S-0507 / NBRC 13074 / NRRL 2958 / 5647)</name>
    <dbReference type="NCBI Taxonomy" id="457429"/>
    <lineage>
        <taxon>Bacteria</taxon>
        <taxon>Bacillati</taxon>
        <taxon>Actinomycetota</taxon>
        <taxon>Actinomycetes</taxon>
        <taxon>Kitasatosporales</taxon>
        <taxon>Streptomycetaceae</taxon>
        <taxon>Streptomyces</taxon>
    </lineage>
</organism>
<reference evidence="2" key="1">
    <citation type="submission" date="2008-02" db="EMBL/GenBank/DDBJ databases">
        <authorList>
            <consortium name="The Broad Institute Genome Sequencing Platform"/>
            <person name="Fischbach M."/>
            <person name="Ward D."/>
            <person name="Young S."/>
            <person name="Jaffe D."/>
            <person name="Gnerre S."/>
            <person name="Berlin A."/>
            <person name="Heiman D."/>
            <person name="Hepburn T."/>
            <person name="Sykes S."/>
            <person name="Alvarado L."/>
            <person name="Kodira C.D."/>
            <person name="Straight P."/>
            <person name="Clardy J."/>
            <person name="Hung D."/>
            <person name="Kolter R."/>
            <person name="Mekalanos J."/>
            <person name="Walker S."/>
            <person name="Walsh C.T."/>
            <person name="Lander E."/>
            <person name="Galagan J."/>
            <person name="Nusbaum C."/>
            <person name="Birren B."/>
        </authorList>
    </citation>
    <scope>NUCLEOTIDE SEQUENCE [LARGE SCALE GENOMIC DNA]</scope>
    <source>
        <strain evidence="2">ATCC 25486 / DSM 40338 / CBS 914.69 / JCM 4507 / NBRC 13074 / NRRL 2958 / 5647</strain>
    </source>
</reference>
<name>B5HD46_STRE2</name>
<evidence type="ECO:0000313" key="2">
    <source>
        <dbReference type="Proteomes" id="UP000002805"/>
    </source>
</evidence>
<protein>
    <recommendedName>
        <fullName evidence="3">DUF2267 domain-containing protein</fullName>
    </recommendedName>
</protein>
<reference evidence="2" key="2">
    <citation type="submission" date="2009-10" db="EMBL/GenBank/DDBJ databases">
        <title>The genome sequence of Streptomyces pristinaespiralis strain ATCC 25486.</title>
        <authorList>
            <consortium name="The Broad Institute Genome Sequencing Platform"/>
            <consortium name="Broad Institute Microbial Sequencing Center"/>
            <person name="Fischbach M."/>
            <person name="Godfrey P."/>
            <person name="Ward D."/>
            <person name="Young S."/>
            <person name="Zeng Q."/>
            <person name="Koehrsen M."/>
            <person name="Alvarado L."/>
            <person name="Berlin A.M."/>
            <person name="Bochicchio J."/>
            <person name="Borenstein D."/>
            <person name="Chapman S.B."/>
            <person name="Chen Z."/>
            <person name="Engels R."/>
            <person name="Freedman E."/>
            <person name="Gellesch M."/>
            <person name="Goldberg J."/>
            <person name="Griggs A."/>
            <person name="Gujja S."/>
            <person name="Heilman E.R."/>
            <person name="Heiman D.I."/>
            <person name="Hepburn T.A."/>
            <person name="Howarth C."/>
            <person name="Jen D."/>
            <person name="Larson L."/>
            <person name="Lewis B."/>
            <person name="Mehta T."/>
            <person name="Park D."/>
            <person name="Pearson M."/>
            <person name="Richards J."/>
            <person name="Roberts A."/>
            <person name="Saif S."/>
            <person name="Shea T.D."/>
            <person name="Shenoy N."/>
            <person name="Sisk P."/>
            <person name="Stolte C."/>
            <person name="Sykes S.N."/>
            <person name="Thomson T."/>
            <person name="Walk T."/>
            <person name="White J."/>
            <person name="Yandava C."/>
            <person name="Straight P."/>
            <person name="Clardy J."/>
            <person name="Hung D."/>
            <person name="Kolter R."/>
            <person name="Mekalanos J."/>
            <person name="Walker S."/>
            <person name="Walsh C.T."/>
            <person name="Wieland-Brown L.C."/>
            <person name="Haas B."/>
            <person name="Nusbaum C."/>
            <person name="Birren B."/>
        </authorList>
    </citation>
    <scope>NUCLEOTIDE SEQUENCE [LARGE SCALE GENOMIC DNA]</scope>
    <source>
        <strain evidence="2">ATCC 25486 / DSM 40338 / CBS 914.69 / JCM 4507 / NBRC 13074 / NRRL 2958 / 5647</strain>
    </source>
</reference>
<dbReference type="InterPro" id="IPR038282">
    <property type="entry name" value="DUF2267_sf"/>
</dbReference>
<keyword evidence="2" id="KW-1185">Reference proteome</keyword>
<dbReference type="eggNOG" id="COG5502">
    <property type="taxonomic scope" value="Bacteria"/>
</dbReference>
<dbReference type="Proteomes" id="UP000002805">
    <property type="component" value="Chromosome"/>
</dbReference>
<accession>B5HD46</accession>
<dbReference type="Pfam" id="PF10025">
    <property type="entry name" value="DUF2267"/>
    <property type="match status" value="1"/>
</dbReference>